<sequence>MILLLVTSPLATRRFSLSAVPVMFTWSVLVLSLKELIPTARPLLYTSSPSRILPSRSPPPSQDNGRSHAHGAHPRKSASRLLVGSWLVEAFPHIVHAALISCSTPWTIQSHNRPPYSTRVASGALFDMITFGTFRSLDAFQYWCHIVALDGDLLFPDQHKDNIPPPWFTDQELGNWVFTPGDLHQCNLILGDDGRLWVIYWDYAGF</sequence>
<evidence type="ECO:0000256" key="1">
    <source>
        <dbReference type="SAM" id="MobiDB-lite"/>
    </source>
</evidence>
<protein>
    <submittedName>
        <fullName evidence="2">Uncharacterized protein</fullName>
    </submittedName>
</protein>
<dbReference type="EMBL" id="ML178838">
    <property type="protein sequence ID" value="TFK98655.1"/>
    <property type="molecule type" value="Genomic_DNA"/>
</dbReference>
<dbReference type="AlphaFoldDB" id="A0A5C3Q9B7"/>
<gene>
    <name evidence="2" type="ORF">BDV98DRAFT_200014</name>
</gene>
<feature type="region of interest" description="Disordered" evidence="1">
    <location>
        <begin position="50"/>
        <end position="74"/>
    </location>
</feature>
<dbReference type="OrthoDB" id="4177236at2759"/>
<keyword evidence="3" id="KW-1185">Reference proteome</keyword>
<reference evidence="2 3" key="1">
    <citation type="journal article" date="2019" name="Nat. Ecol. Evol.">
        <title>Megaphylogeny resolves global patterns of mushroom evolution.</title>
        <authorList>
            <person name="Varga T."/>
            <person name="Krizsan K."/>
            <person name="Foldi C."/>
            <person name="Dima B."/>
            <person name="Sanchez-Garcia M."/>
            <person name="Sanchez-Ramirez S."/>
            <person name="Szollosi G.J."/>
            <person name="Szarkandi J.G."/>
            <person name="Papp V."/>
            <person name="Albert L."/>
            <person name="Andreopoulos W."/>
            <person name="Angelini C."/>
            <person name="Antonin V."/>
            <person name="Barry K.W."/>
            <person name="Bougher N.L."/>
            <person name="Buchanan P."/>
            <person name="Buyck B."/>
            <person name="Bense V."/>
            <person name="Catcheside P."/>
            <person name="Chovatia M."/>
            <person name="Cooper J."/>
            <person name="Damon W."/>
            <person name="Desjardin D."/>
            <person name="Finy P."/>
            <person name="Geml J."/>
            <person name="Haridas S."/>
            <person name="Hughes K."/>
            <person name="Justo A."/>
            <person name="Karasinski D."/>
            <person name="Kautmanova I."/>
            <person name="Kiss B."/>
            <person name="Kocsube S."/>
            <person name="Kotiranta H."/>
            <person name="LaButti K.M."/>
            <person name="Lechner B.E."/>
            <person name="Liimatainen K."/>
            <person name="Lipzen A."/>
            <person name="Lukacs Z."/>
            <person name="Mihaltcheva S."/>
            <person name="Morgado L.N."/>
            <person name="Niskanen T."/>
            <person name="Noordeloos M.E."/>
            <person name="Ohm R.A."/>
            <person name="Ortiz-Santana B."/>
            <person name="Ovrebo C."/>
            <person name="Racz N."/>
            <person name="Riley R."/>
            <person name="Savchenko A."/>
            <person name="Shiryaev A."/>
            <person name="Soop K."/>
            <person name="Spirin V."/>
            <person name="Szebenyi C."/>
            <person name="Tomsovsky M."/>
            <person name="Tulloss R.E."/>
            <person name="Uehling J."/>
            <person name="Grigoriev I.V."/>
            <person name="Vagvolgyi C."/>
            <person name="Papp T."/>
            <person name="Martin F.M."/>
            <person name="Miettinen O."/>
            <person name="Hibbett D.S."/>
            <person name="Nagy L.G."/>
        </authorList>
    </citation>
    <scope>NUCLEOTIDE SEQUENCE [LARGE SCALE GENOMIC DNA]</scope>
    <source>
        <strain evidence="2 3">CBS 309.79</strain>
    </source>
</reference>
<dbReference type="Proteomes" id="UP000305067">
    <property type="component" value="Unassembled WGS sequence"/>
</dbReference>
<organism evidence="2 3">
    <name type="scientific">Pterulicium gracile</name>
    <dbReference type="NCBI Taxonomy" id="1884261"/>
    <lineage>
        <taxon>Eukaryota</taxon>
        <taxon>Fungi</taxon>
        <taxon>Dikarya</taxon>
        <taxon>Basidiomycota</taxon>
        <taxon>Agaricomycotina</taxon>
        <taxon>Agaricomycetes</taxon>
        <taxon>Agaricomycetidae</taxon>
        <taxon>Agaricales</taxon>
        <taxon>Pleurotineae</taxon>
        <taxon>Pterulaceae</taxon>
        <taxon>Pterulicium</taxon>
    </lineage>
</organism>
<proteinExistence type="predicted"/>
<evidence type="ECO:0000313" key="2">
    <source>
        <dbReference type="EMBL" id="TFK98655.1"/>
    </source>
</evidence>
<accession>A0A5C3Q9B7</accession>
<evidence type="ECO:0000313" key="3">
    <source>
        <dbReference type="Proteomes" id="UP000305067"/>
    </source>
</evidence>
<name>A0A5C3Q9B7_9AGAR</name>